<reference evidence="2" key="1">
    <citation type="submission" date="2018-02" db="EMBL/GenBank/DDBJ databases">
        <authorList>
            <person name="Hausmann B."/>
        </authorList>
    </citation>
    <scope>NUCLEOTIDE SEQUENCE [LARGE SCALE GENOMIC DNA]</scope>
    <source>
        <strain evidence="2">Peat soil MAG SbF1</strain>
    </source>
</reference>
<organism evidence="1 2">
    <name type="scientific">Candidatus Desulfosporosinus infrequens</name>
    <dbReference type="NCBI Taxonomy" id="2043169"/>
    <lineage>
        <taxon>Bacteria</taxon>
        <taxon>Bacillati</taxon>
        <taxon>Bacillota</taxon>
        <taxon>Clostridia</taxon>
        <taxon>Eubacteriales</taxon>
        <taxon>Desulfitobacteriaceae</taxon>
        <taxon>Desulfosporosinus</taxon>
    </lineage>
</organism>
<dbReference type="Proteomes" id="UP000238916">
    <property type="component" value="Unassembled WGS sequence"/>
</dbReference>
<evidence type="ECO:0000313" key="2">
    <source>
        <dbReference type="Proteomes" id="UP000238916"/>
    </source>
</evidence>
<name>A0A2U3K480_9FIRM</name>
<sequence>MDTLLFGISGLPLGNGFTKFSYASGIYTQDTMAN</sequence>
<evidence type="ECO:0000313" key="1">
    <source>
        <dbReference type="EMBL" id="SPF34472.1"/>
    </source>
</evidence>
<accession>A0A2U3K480</accession>
<dbReference type="AlphaFoldDB" id="A0A2U3K480"/>
<proteinExistence type="predicted"/>
<protein>
    <submittedName>
        <fullName evidence="1">Uncharacterized protein</fullName>
    </submittedName>
</protein>
<gene>
    <name evidence="1" type="ORF">SBF1_1330016</name>
</gene>
<dbReference type="EMBL" id="OMOF01000039">
    <property type="protein sequence ID" value="SPF34472.1"/>
    <property type="molecule type" value="Genomic_DNA"/>
</dbReference>